<dbReference type="InterPro" id="IPR007452">
    <property type="entry name" value="TamB_C"/>
</dbReference>
<dbReference type="GO" id="GO:0009306">
    <property type="term" value="P:protein secretion"/>
    <property type="evidence" value="ECO:0007669"/>
    <property type="project" value="InterPro"/>
</dbReference>
<organism evidence="6 7">
    <name type="scientific">Sandaracinobacteroides saxicola</name>
    <dbReference type="NCBI Taxonomy" id="2759707"/>
    <lineage>
        <taxon>Bacteria</taxon>
        <taxon>Pseudomonadati</taxon>
        <taxon>Pseudomonadota</taxon>
        <taxon>Alphaproteobacteria</taxon>
        <taxon>Sphingomonadales</taxon>
        <taxon>Sphingosinicellaceae</taxon>
        <taxon>Sandaracinobacteroides</taxon>
    </lineage>
</organism>
<evidence type="ECO:0000256" key="1">
    <source>
        <dbReference type="ARBA" id="ARBA00004167"/>
    </source>
</evidence>
<reference evidence="6 7" key="1">
    <citation type="submission" date="2020-07" db="EMBL/GenBank/DDBJ databases">
        <title>Complete genome sequence for Sandaracinobacter sp. M6.</title>
        <authorList>
            <person name="Tang Y."/>
            <person name="Liu Q."/>
            <person name="Guo Z."/>
            <person name="Lei P."/>
            <person name="Huang B."/>
        </authorList>
    </citation>
    <scope>NUCLEOTIDE SEQUENCE [LARGE SCALE GENOMIC DNA]</scope>
    <source>
        <strain evidence="6 7">M6</strain>
    </source>
</reference>
<comment type="subcellular location">
    <subcellularLocation>
        <location evidence="1">Membrane</location>
        <topology evidence="1">Single-pass membrane protein</topology>
    </subcellularLocation>
</comment>
<name>A0A7G5IGY5_9SPHN</name>
<dbReference type="GO" id="GO:0097347">
    <property type="term" value="C:TAM protein secretion complex"/>
    <property type="evidence" value="ECO:0007669"/>
    <property type="project" value="TreeGrafter"/>
</dbReference>
<protein>
    <submittedName>
        <fullName evidence="6">Translocation/assembly module TamB domain-containing protein</fullName>
    </submittedName>
</protein>
<feature type="domain" description="Translocation and assembly module TamB C-terminal" evidence="5">
    <location>
        <begin position="1035"/>
        <end position="1372"/>
    </location>
</feature>
<gene>
    <name evidence="6" type="ORF">H3309_15150</name>
</gene>
<keyword evidence="7" id="KW-1185">Reference proteome</keyword>
<evidence type="ECO:0000256" key="2">
    <source>
        <dbReference type="ARBA" id="ARBA00022692"/>
    </source>
</evidence>
<dbReference type="EMBL" id="CP059851">
    <property type="protein sequence ID" value="QMW22627.1"/>
    <property type="molecule type" value="Genomic_DNA"/>
</dbReference>
<proteinExistence type="predicted"/>
<dbReference type="PANTHER" id="PTHR36985">
    <property type="entry name" value="TRANSLOCATION AND ASSEMBLY MODULE SUBUNIT TAMB"/>
    <property type="match status" value="1"/>
</dbReference>
<evidence type="ECO:0000313" key="6">
    <source>
        <dbReference type="EMBL" id="QMW22627.1"/>
    </source>
</evidence>
<keyword evidence="3" id="KW-1133">Transmembrane helix</keyword>
<accession>A0A7G5IGY5</accession>
<dbReference type="GO" id="GO:0005886">
    <property type="term" value="C:plasma membrane"/>
    <property type="evidence" value="ECO:0007669"/>
    <property type="project" value="InterPro"/>
</dbReference>
<keyword evidence="4" id="KW-0472">Membrane</keyword>
<sequence length="1372" mass="141511">MRRAALILVAILALVAAAIPAGLWWLARTDAGRSFVAQQVAGVSPASGLKFKVGRIDGDLLTRFSLVDVQVYDLDGLLLTAPLVDVAWQPRQLLGNSIAIDDLRVPSARMLRMWRINPSDPDEPLLPDIDIRIDRLTLGALTLEPALAGRRTVLSANGKADIRDGRVLLDLVTSSDRADRLTLRADAEPDRDRFDLAARLTAPAGGLVTTMAGLAKPLALSLDGAGRWSDWRGRAIATLGGARALDLSITQARTLTRVRGNLFPPALLTGQPAALLGPTLAIEADATIADRAIEGRFAATATSLRLSGGGGFDIDANRFRALAVELRADRPAALYPGLSGSALQLRARLDGPRAAPEFTLNATAASLRYKGMGADGLRLSASGTADLSRALTIPVDVGVTRLVGLPANVAALAANPRLLATLRWDKGTLSSQDIRLTTAAARATASGNFTPATGRYAGTLRAQVDRYAVPQLGSIAATLTASVASTGKGPPAIRGALDARALTLANAGVRDFLGGLPTLSIAFAPAADGSIRFSDGRLTAPKLTLANTTGSFNPSTGRFTISTAGRSADYGPLTLVAEGTPAQPRATLTLARPGFGFGITNLVAVIEPVGNQFAITARGQSPQGPLDGRVRILPSPLTLDIDRFALAGLTASGRLAATAAGPFAGTLAINGRGLDADLTLSARGRVQAVAVDARANGARIPLDTPISIANGQANATILLFPGAPHIIGGFNATGIRIGEIALTRASGRANLVGQRGNALLSLAGANTDGTPYSADLGVTALATGYRVGLTGAIGRLPLRLAQPAEIDRVPGGFALRPARLLLPKGQVDVQGEWAARRSLRARLSGVDLSIATLADPELRLGGALSGDIDLALAPGADLPTGRVRLNVVRLTRAGLTTVSAPIDVAFAADATASGIVAGATLANGNTPLGRARVTLDPGPGEDAVARLMSGTLAGGIRYNGPAEALWALSAIEGQELEGALALGADVSGPVRQPAITGIARGRNLTYSNNATGTVISNLQLDSRFTGSRFELLSLTGTAGKGSLSAKGGASLDNGSLSVDIGATLDNARLANSELIAATLSGPLRLSGSAGRYALTGDLRLLEARTKLVRSNSAAIPVIAVRRKGEVRVPDADSLSPGRIALDVAVKADNNIFVEGMGLESEWRTDMRLRGTPAAPELLGTAQVVRGTFEFAGREFTLKRGRIGFNGAPLDSSLDIQAETIADTITATVAIAGSAKAPSVNFSSVPTLPQDEVLARLLFGTSVADLSLTEAVQLATAVASLQGGGGLDPVGKLRRAAGIDRLKLLGEDKASGRGPSLAVGKRLSRNVYVEVTTDSEGNAATQVQLSLSRVLSLLAQVGSFNRNSVNLRYSRDY</sequence>
<dbReference type="Proteomes" id="UP000515292">
    <property type="component" value="Chromosome"/>
</dbReference>
<dbReference type="KEGG" id="sand:H3309_15150"/>
<dbReference type="Pfam" id="PF04357">
    <property type="entry name" value="TamB"/>
    <property type="match status" value="1"/>
</dbReference>
<evidence type="ECO:0000256" key="3">
    <source>
        <dbReference type="ARBA" id="ARBA00022989"/>
    </source>
</evidence>
<evidence type="ECO:0000256" key="4">
    <source>
        <dbReference type="ARBA" id="ARBA00023136"/>
    </source>
</evidence>
<dbReference type="PANTHER" id="PTHR36985:SF1">
    <property type="entry name" value="TRANSLOCATION AND ASSEMBLY MODULE SUBUNIT TAMB"/>
    <property type="match status" value="1"/>
</dbReference>
<dbReference type="RefSeq" id="WP_182295693.1">
    <property type="nucleotide sequence ID" value="NZ_CP059851.1"/>
</dbReference>
<keyword evidence="2" id="KW-0812">Transmembrane</keyword>
<evidence type="ECO:0000313" key="7">
    <source>
        <dbReference type="Proteomes" id="UP000515292"/>
    </source>
</evidence>
<evidence type="ECO:0000259" key="5">
    <source>
        <dbReference type="Pfam" id="PF04357"/>
    </source>
</evidence>